<evidence type="ECO:0000259" key="14">
    <source>
        <dbReference type="PROSITE" id="PS51746"/>
    </source>
</evidence>
<evidence type="ECO:0000313" key="16">
    <source>
        <dbReference type="EMBL" id="CAH9127087.1"/>
    </source>
</evidence>
<gene>
    <name evidence="15" type="ORF">CEPIT_LOCUS14709</name>
    <name evidence="16" type="ORF">CEPIT_LOCUS28041</name>
</gene>
<dbReference type="Pfam" id="PF00481">
    <property type="entry name" value="PP2C"/>
    <property type="match status" value="1"/>
</dbReference>
<feature type="region of interest" description="Disordered" evidence="13">
    <location>
        <begin position="350"/>
        <end position="374"/>
    </location>
</feature>
<comment type="catalytic activity">
    <reaction evidence="10">
        <text>O-phospho-L-seryl-[protein] + H2O = L-seryl-[protein] + phosphate</text>
        <dbReference type="Rhea" id="RHEA:20629"/>
        <dbReference type="Rhea" id="RHEA-COMP:9863"/>
        <dbReference type="Rhea" id="RHEA-COMP:11604"/>
        <dbReference type="ChEBI" id="CHEBI:15377"/>
        <dbReference type="ChEBI" id="CHEBI:29999"/>
        <dbReference type="ChEBI" id="CHEBI:43474"/>
        <dbReference type="ChEBI" id="CHEBI:83421"/>
        <dbReference type="EC" id="3.1.3.16"/>
    </reaction>
</comment>
<dbReference type="EMBL" id="CAMAPF010000945">
    <property type="protein sequence ID" value="CAH9127087.1"/>
    <property type="molecule type" value="Genomic_DNA"/>
</dbReference>
<comment type="cofactor">
    <cofactor evidence="2">
        <name>Mg(2+)</name>
        <dbReference type="ChEBI" id="CHEBI:18420"/>
    </cofactor>
</comment>
<evidence type="ECO:0000256" key="10">
    <source>
        <dbReference type="ARBA" id="ARBA00047761"/>
    </source>
</evidence>
<sequence>MVRPCWRASAVADGDDDGKVKGLMWYKDLGTHVNGEFSMAVIQANGVLEDQSQIESGPLTGLDSGPDGTFVGVYDGHGGPETSRFIKDTLFSKLKRFASEHQEMSGDTIKKAFLSTEEDFLSVVKRQWLSKPQIASVGSCCLVGVICNGLLYVANAGDSRVVLGSANKILKGTTAIQLSTEHNANILSVRDELHSLHPHDSQIVVLKHKVWRVKGLIQISRSIGDAYLKKSEFNREPLLPKFRLSEPFSDPILSPEPSISIHKLSSNDQFLIFASDGLWEHLSNQEAVDIVRSSPRNGIARKLIKSALRVAAKKREMRYSDLKKIERGVRRHFHDDITVVVVYLDPVSISKKPSHSPTLSVKSSAGSPHYPASY</sequence>
<evidence type="ECO:0000256" key="6">
    <source>
        <dbReference type="ARBA" id="ARBA00022801"/>
    </source>
</evidence>
<dbReference type="SMART" id="SM00332">
    <property type="entry name" value="PP2Cc"/>
    <property type="match status" value="1"/>
</dbReference>
<keyword evidence="5" id="KW-0479">Metal-binding</keyword>
<dbReference type="CDD" id="cd00143">
    <property type="entry name" value="PP2Cc"/>
    <property type="match status" value="1"/>
</dbReference>
<comment type="cofactor">
    <cofactor evidence="1">
        <name>Mn(2+)</name>
        <dbReference type="ChEBI" id="CHEBI:29035"/>
    </cofactor>
</comment>
<dbReference type="AlphaFoldDB" id="A0AAV0DJ75"/>
<evidence type="ECO:0000256" key="1">
    <source>
        <dbReference type="ARBA" id="ARBA00001936"/>
    </source>
</evidence>
<reference evidence="15" key="1">
    <citation type="submission" date="2022-07" db="EMBL/GenBank/DDBJ databases">
        <authorList>
            <person name="Macas J."/>
            <person name="Novak P."/>
            <person name="Neumann P."/>
        </authorList>
    </citation>
    <scope>NUCLEOTIDE SEQUENCE</scope>
</reference>
<protein>
    <recommendedName>
        <fullName evidence="4">protein-serine/threonine phosphatase</fullName>
        <ecNumber evidence="4">3.1.3.16</ecNumber>
    </recommendedName>
</protein>
<evidence type="ECO:0000256" key="4">
    <source>
        <dbReference type="ARBA" id="ARBA00013081"/>
    </source>
</evidence>
<dbReference type="InterPro" id="IPR001932">
    <property type="entry name" value="PPM-type_phosphatase-like_dom"/>
</dbReference>
<dbReference type="EMBL" id="CAMAPF010000104">
    <property type="protein sequence ID" value="CAH9099026.1"/>
    <property type="molecule type" value="Genomic_DNA"/>
</dbReference>
<evidence type="ECO:0000256" key="5">
    <source>
        <dbReference type="ARBA" id="ARBA00022723"/>
    </source>
</evidence>
<keyword evidence="8 12" id="KW-0904">Protein phosphatase</keyword>
<comment type="catalytic activity">
    <reaction evidence="11">
        <text>O-phospho-L-threonyl-[protein] + H2O = L-threonyl-[protein] + phosphate</text>
        <dbReference type="Rhea" id="RHEA:47004"/>
        <dbReference type="Rhea" id="RHEA-COMP:11060"/>
        <dbReference type="Rhea" id="RHEA-COMP:11605"/>
        <dbReference type="ChEBI" id="CHEBI:15377"/>
        <dbReference type="ChEBI" id="CHEBI:30013"/>
        <dbReference type="ChEBI" id="CHEBI:43474"/>
        <dbReference type="ChEBI" id="CHEBI:61977"/>
        <dbReference type="EC" id="3.1.3.16"/>
    </reaction>
</comment>
<keyword evidence="6 12" id="KW-0378">Hydrolase</keyword>
<feature type="domain" description="PPM-type phosphatase" evidence="14">
    <location>
        <begin position="36"/>
        <end position="344"/>
    </location>
</feature>
<dbReference type="GO" id="GO:0046872">
    <property type="term" value="F:metal ion binding"/>
    <property type="evidence" value="ECO:0007669"/>
    <property type="project" value="UniProtKB-KW"/>
</dbReference>
<keyword evidence="9" id="KW-0464">Manganese</keyword>
<evidence type="ECO:0000256" key="12">
    <source>
        <dbReference type="RuleBase" id="RU003465"/>
    </source>
</evidence>
<dbReference type="SUPFAM" id="SSF81606">
    <property type="entry name" value="PP2C-like"/>
    <property type="match status" value="1"/>
</dbReference>
<dbReference type="GO" id="GO:0004722">
    <property type="term" value="F:protein serine/threonine phosphatase activity"/>
    <property type="evidence" value="ECO:0007669"/>
    <property type="project" value="UniProtKB-EC"/>
</dbReference>
<name>A0AAV0DJ75_9ASTE</name>
<evidence type="ECO:0000256" key="9">
    <source>
        <dbReference type="ARBA" id="ARBA00023211"/>
    </source>
</evidence>
<dbReference type="Proteomes" id="UP001152523">
    <property type="component" value="Unassembled WGS sequence"/>
</dbReference>
<keyword evidence="17" id="KW-1185">Reference proteome</keyword>
<accession>A0AAV0DJ75</accession>
<dbReference type="GO" id="GO:0016020">
    <property type="term" value="C:membrane"/>
    <property type="evidence" value="ECO:0007669"/>
    <property type="project" value="UniProtKB-ARBA"/>
</dbReference>
<dbReference type="Gene3D" id="3.60.40.10">
    <property type="entry name" value="PPM-type phosphatase domain"/>
    <property type="match status" value="1"/>
</dbReference>
<dbReference type="EC" id="3.1.3.16" evidence="4"/>
<comment type="caution">
    <text evidence="15">The sequence shown here is derived from an EMBL/GenBank/DDBJ whole genome shotgun (WGS) entry which is preliminary data.</text>
</comment>
<evidence type="ECO:0000256" key="3">
    <source>
        <dbReference type="ARBA" id="ARBA00006702"/>
    </source>
</evidence>
<dbReference type="InterPro" id="IPR015655">
    <property type="entry name" value="PP2C"/>
</dbReference>
<evidence type="ECO:0000256" key="7">
    <source>
        <dbReference type="ARBA" id="ARBA00022842"/>
    </source>
</evidence>
<dbReference type="PROSITE" id="PS01032">
    <property type="entry name" value="PPM_1"/>
    <property type="match status" value="1"/>
</dbReference>
<feature type="compositionally biased region" description="Polar residues" evidence="13">
    <location>
        <begin position="355"/>
        <end position="366"/>
    </location>
</feature>
<evidence type="ECO:0000256" key="8">
    <source>
        <dbReference type="ARBA" id="ARBA00022912"/>
    </source>
</evidence>
<evidence type="ECO:0000256" key="2">
    <source>
        <dbReference type="ARBA" id="ARBA00001946"/>
    </source>
</evidence>
<dbReference type="PANTHER" id="PTHR47992">
    <property type="entry name" value="PROTEIN PHOSPHATASE"/>
    <property type="match status" value="1"/>
</dbReference>
<dbReference type="InterPro" id="IPR000222">
    <property type="entry name" value="PP2C_BS"/>
</dbReference>
<evidence type="ECO:0000313" key="15">
    <source>
        <dbReference type="EMBL" id="CAH9099026.1"/>
    </source>
</evidence>
<evidence type="ECO:0000256" key="11">
    <source>
        <dbReference type="ARBA" id="ARBA00048336"/>
    </source>
</evidence>
<organism evidence="15 17">
    <name type="scientific">Cuscuta epithymum</name>
    <dbReference type="NCBI Taxonomy" id="186058"/>
    <lineage>
        <taxon>Eukaryota</taxon>
        <taxon>Viridiplantae</taxon>
        <taxon>Streptophyta</taxon>
        <taxon>Embryophyta</taxon>
        <taxon>Tracheophyta</taxon>
        <taxon>Spermatophyta</taxon>
        <taxon>Magnoliopsida</taxon>
        <taxon>eudicotyledons</taxon>
        <taxon>Gunneridae</taxon>
        <taxon>Pentapetalae</taxon>
        <taxon>asterids</taxon>
        <taxon>lamiids</taxon>
        <taxon>Solanales</taxon>
        <taxon>Convolvulaceae</taxon>
        <taxon>Cuscuteae</taxon>
        <taxon>Cuscuta</taxon>
        <taxon>Cuscuta subgen. Cuscuta</taxon>
    </lineage>
</organism>
<keyword evidence="7" id="KW-0460">Magnesium</keyword>
<evidence type="ECO:0000256" key="13">
    <source>
        <dbReference type="SAM" id="MobiDB-lite"/>
    </source>
</evidence>
<dbReference type="InterPro" id="IPR036457">
    <property type="entry name" value="PPM-type-like_dom_sf"/>
</dbReference>
<comment type="similarity">
    <text evidence="3 12">Belongs to the PP2C family.</text>
</comment>
<dbReference type="PROSITE" id="PS51746">
    <property type="entry name" value="PPM_2"/>
    <property type="match status" value="1"/>
</dbReference>
<dbReference type="FunFam" id="3.60.40.10:FF:000008">
    <property type="entry name" value="Phosphatase 2C family protein"/>
    <property type="match status" value="1"/>
</dbReference>
<proteinExistence type="inferred from homology"/>
<evidence type="ECO:0000313" key="17">
    <source>
        <dbReference type="Proteomes" id="UP001152523"/>
    </source>
</evidence>